<dbReference type="PANTHER" id="PTHR10302">
    <property type="entry name" value="SINGLE-STRANDED DNA-BINDING PROTEIN"/>
    <property type="match status" value="1"/>
</dbReference>
<organism evidence="5 6">
    <name type="scientific">Fulvivirga marina</name>
    <dbReference type="NCBI Taxonomy" id="2494733"/>
    <lineage>
        <taxon>Bacteria</taxon>
        <taxon>Pseudomonadati</taxon>
        <taxon>Bacteroidota</taxon>
        <taxon>Cytophagia</taxon>
        <taxon>Cytophagales</taxon>
        <taxon>Fulvivirgaceae</taxon>
        <taxon>Fulvivirga</taxon>
    </lineage>
</organism>
<dbReference type="SUPFAM" id="SSF50249">
    <property type="entry name" value="Nucleic acid-binding proteins"/>
    <property type="match status" value="1"/>
</dbReference>
<comment type="caution">
    <text evidence="5">The sequence shown here is derived from an EMBL/GenBank/DDBJ whole genome shotgun (WGS) entry which is preliminary data.</text>
</comment>
<name>A0A937KES3_9BACT</name>
<dbReference type="Pfam" id="PF00436">
    <property type="entry name" value="SSB"/>
    <property type="match status" value="1"/>
</dbReference>
<accession>A0A937KES3</accession>
<dbReference type="GO" id="GO:0006260">
    <property type="term" value="P:DNA replication"/>
    <property type="evidence" value="ECO:0007669"/>
    <property type="project" value="InterPro"/>
</dbReference>
<keyword evidence="1 2" id="KW-0238">DNA-binding</keyword>
<dbReference type="NCBIfam" id="TIGR00621">
    <property type="entry name" value="ssb"/>
    <property type="match status" value="1"/>
</dbReference>
<dbReference type="GO" id="GO:0003697">
    <property type="term" value="F:single-stranded DNA binding"/>
    <property type="evidence" value="ECO:0007669"/>
    <property type="project" value="UniProtKB-UniRule"/>
</dbReference>
<feature type="region of interest" description="Disordered" evidence="4">
    <location>
        <begin position="105"/>
        <end position="147"/>
    </location>
</feature>
<sequence>MSGVNKVIIVGRLGKDPEVRHLESGASVANFPVATSEVYKDRNTGERREQTEWHNVVLWRGLADISEKYLNKGDMVYIEGKLRTRSWEKDGVTRYTTEIVGDNMTMLTPKGMSEGGGSPAPSRPQETASSQASADIAMDDESDDLPF</sequence>
<evidence type="ECO:0000256" key="4">
    <source>
        <dbReference type="SAM" id="MobiDB-lite"/>
    </source>
</evidence>
<feature type="compositionally biased region" description="Acidic residues" evidence="4">
    <location>
        <begin position="137"/>
        <end position="147"/>
    </location>
</feature>
<evidence type="ECO:0000313" key="6">
    <source>
        <dbReference type="Proteomes" id="UP000614216"/>
    </source>
</evidence>
<dbReference type="AlphaFoldDB" id="A0A937KES3"/>
<dbReference type="GO" id="GO:0009295">
    <property type="term" value="C:nucleoid"/>
    <property type="evidence" value="ECO:0007669"/>
    <property type="project" value="TreeGrafter"/>
</dbReference>
<dbReference type="HAMAP" id="MF_00984">
    <property type="entry name" value="SSB"/>
    <property type="match status" value="1"/>
</dbReference>
<evidence type="ECO:0000313" key="5">
    <source>
        <dbReference type="EMBL" id="MBL6447485.1"/>
    </source>
</evidence>
<dbReference type="RefSeq" id="WP_202857022.1">
    <property type="nucleotide sequence ID" value="NZ_JAEUGD010000043.1"/>
</dbReference>
<evidence type="ECO:0000256" key="1">
    <source>
        <dbReference type="ARBA" id="ARBA00023125"/>
    </source>
</evidence>
<comment type="subunit">
    <text evidence="2">Homotetramer.</text>
</comment>
<dbReference type="PIRSF" id="PIRSF002070">
    <property type="entry name" value="SSB"/>
    <property type="match status" value="1"/>
</dbReference>
<evidence type="ECO:0000256" key="3">
    <source>
        <dbReference type="PIRNR" id="PIRNR002070"/>
    </source>
</evidence>
<evidence type="ECO:0000256" key="2">
    <source>
        <dbReference type="HAMAP-Rule" id="MF_00984"/>
    </source>
</evidence>
<dbReference type="Gene3D" id="2.40.50.140">
    <property type="entry name" value="Nucleic acid-binding proteins"/>
    <property type="match status" value="1"/>
</dbReference>
<feature type="compositionally biased region" description="Polar residues" evidence="4">
    <location>
        <begin position="124"/>
        <end position="133"/>
    </location>
</feature>
<comment type="caution">
    <text evidence="2">Lacks conserved residue(s) required for the propagation of feature annotation.</text>
</comment>
<gene>
    <name evidence="5" type="ORF">JMN32_14295</name>
</gene>
<dbReference type="CDD" id="cd04496">
    <property type="entry name" value="SSB_OBF"/>
    <property type="match status" value="1"/>
</dbReference>
<dbReference type="PROSITE" id="PS50935">
    <property type="entry name" value="SSB"/>
    <property type="match status" value="1"/>
</dbReference>
<dbReference type="Proteomes" id="UP000614216">
    <property type="component" value="Unassembled WGS sequence"/>
</dbReference>
<protein>
    <recommendedName>
        <fullName evidence="2 3">Single-stranded DNA-binding protein</fullName>
        <shortName evidence="2">SSB</shortName>
    </recommendedName>
</protein>
<keyword evidence="6" id="KW-1185">Reference proteome</keyword>
<dbReference type="InterPro" id="IPR011344">
    <property type="entry name" value="ssDNA-bd"/>
</dbReference>
<proteinExistence type="inferred from homology"/>
<reference evidence="5" key="1">
    <citation type="submission" date="2021-01" db="EMBL/GenBank/DDBJ databases">
        <title>Fulvivirga kasyanovii gen. nov., sp nov., a novel member of the phylum Bacteroidetes isolated from seawater in a mussel farm.</title>
        <authorList>
            <person name="Zhao L.-H."/>
            <person name="Wang Z.-J."/>
        </authorList>
    </citation>
    <scope>NUCLEOTIDE SEQUENCE</scope>
    <source>
        <strain evidence="5">29W222</strain>
    </source>
</reference>
<dbReference type="InterPro" id="IPR012340">
    <property type="entry name" value="NA-bd_OB-fold"/>
</dbReference>
<dbReference type="EMBL" id="JAEUGD010000043">
    <property type="protein sequence ID" value="MBL6447485.1"/>
    <property type="molecule type" value="Genomic_DNA"/>
</dbReference>
<dbReference type="PANTHER" id="PTHR10302:SF27">
    <property type="entry name" value="SINGLE-STRANDED DNA-BINDING PROTEIN"/>
    <property type="match status" value="1"/>
</dbReference>
<dbReference type="InterPro" id="IPR000424">
    <property type="entry name" value="Primosome_PriB/ssb"/>
</dbReference>